<protein>
    <submittedName>
        <fullName evidence="1">Uncharacterized protein</fullName>
    </submittedName>
</protein>
<dbReference type="EMBL" id="JXUO01000004">
    <property type="protein sequence ID" value="KKZ15481.1"/>
    <property type="molecule type" value="Genomic_DNA"/>
</dbReference>
<evidence type="ECO:0000313" key="2">
    <source>
        <dbReference type="Proteomes" id="UP000035054"/>
    </source>
</evidence>
<sequence length="72" mass="7345">MPFLNAFAVMGINLPEPMVLPVCGGSVTHLGMGTVGKAMSGGRGWWHRCLASPTTEQASLDPMGLVAGGMGS</sequence>
<dbReference type="AlphaFoldDB" id="A0A6N3X5W7"/>
<gene>
    <name evidence="1" type="ORF">TH68_00100</name>
</gene>
<accession>A0A6N3X5W7</accession>
<dbReference type="Proteomes" id="UP000035054">
    <property type="component" value="Unassembled WGS sequence"/>
</dbReference>
<comment type="caution">
    <text evidence="1">The sequence shown here is derived from an EMBL/GenBank/DDBJ whole genome shotgun (WGS) entry which is preliminary data.</text>
</comment>
<name>A0A6N3X5W7_9SYNE</name>
<evidence type="ECO:0000313" key="1">
    <source>
        <dbReference type="EMBL" id="KKZ15481.1"/>
    </source>
</evidence>
<organism evidence="1 2">
    <name type="scientific">Candidatus Synechococcus spongiarum 142</name>
    <dbReference type="NCBI Taxonomy" id="1608213"/>
    <lineage>
        <taxon>Bacteria</taxon>
        <taxon>Bacillati</taxon>
        <taxon>Cyanobacteriota</taxon>
        <taxon>Cyanophyceae</taxon>
        <taxon>Synechococcales</taxon>
        <taxon>Synechococcaceae</taxon>
        <taxon>Synechococcus</taxon>
    </lineage>
</organism>
<reference evidence="1 2" key="1">
    <citation type="submission" date="2015-01" db="EMBL/GenBank/DDBJ databases">
        <title>Lifestyle Evolution in Cyanobacterial Symbionts of Sponges.</title>
        <authorList>
            <person name="Burgsdorf I."/>
            <person name="Slaby B.M."/>
            <person name="Handley K.M."/>
            <person name="Haber M."/>
            <person name="Blom J."/>
            <person name="Marshall C.W."/>
            <person name="Gilbert J.A."/>
            <person name="Hentschel U."/>
            <person name="Steindler L."/>
        </authorList>
    </citation>
    <scope>NUCLEOTIDE SEQUENCE [LARGE SCALE GENOMIC DNA]</scope>
    <source>
        <strain evidence="1">142</strain>
    </source>
</reference>
<proteinExistence type="predicted"/>